<dbReference type="Pfam" id="PF13523">
    <property type="entry name" value="Acetyltransf_8"/>
    <property type="match status" value="1"/>
</dbReference>
<dbReference type="Proteomes" id="UP000182652">
    <property type="component" value="Unassembled WGS sequence"/>
</dbReference>
<keyword evidence="6" id="KW-0808">Transferase</keyword>
<comment type="function">
    <text evidence="1">Acyltransferase required for the direct transfer of medium- to long-chain fatty acyl moieties from a carrier protein (MbtL) on to the epsilon-amino group of lysine residue in the mycobactin core.</text>
</comment>
<evidence type="ECO:0000313" key="6">
    <source>
        <dbReference type="EMBL" id="SEC89003.1"/>
    </source>
</evidence>
<evidence type="ECO:0000256" key="4">
    <source>
        <dbReference type="ARBA" id="ARBA00031122"/>
    </source>
</evidence>
<proteinExistence type="predicted"/>
<evidence type="ECO:0000256" key="1">
    <source>
        <dbReference type="ARBA" id="ARBA00003818"/>
    </source>
</evidence>
<reference evidence="6 7" key="1">
    <citation type="submission" date="2016-10" db="EMBL/GenBank/DDBJ databases">
        <authorList>
            <person name="de Groot N.N."/>
        </authorList>
    </citation>
    <scope>NUCLEOTIDE SEQUENCE [LARGE SCALE GENOMIC DNA]</scope>
    <source>
        <strain evidence="6 7">DSM 10495</strain>
    </source>
</reference>
<dbReference type="SMART" id="SM01006">
    <property type="entry name" value="AlcB"/>
    <property type="match status" value="1"/>
</dbReference>
<dbReference type="InterPro" id="IPR016181">
    <property type="entry name" value="Acyl_CoA_acyltransferase"/>
</dbReference>
<dbReference type="SUPFAM" id="SSF55729">
    <property type="entry name" value="Acyl-CoA N-acyltransferases (Nat)"/>
    <property type="match status" value="1"/>
</dbReference>
<evidence type="ECO:0000256" key="2">
    <source>
        <dbReference type="ARBA" id="ARBA00005102"/>
    </source>
</evidence>
<dbReference type="PANTHER" id="PTHR31438:SF1">
    <property type="entry name" value="LYSINE N-ACYLTRANSFERASE C17G9.06C-RELATED"/>
    <property type="match status" value="1"/>
</dbReference>
<evidence type="ECO:0000256" key="3">
    <source>
        <dbReference type="ARBA" id="ARBA00020586"/>
    </source>
</evidence>
<dbReference type="RefSeq" id="WP_066217283.1">
    <property type="nucleotide sequence ID" value="NZ_CP049819.1"/>
</dbReference>
<dbReference type="GO" id="GO:0016410">
    <property type="term" value="F:N-acyltransferase activity"/>
    <property type="evidence" value="ECO:0007669"/>
    <property type="project" value="TreeGrafter"/>
</dbReference>
<dbReference type="UniPathway" id="UPA00011"/>
<dbReference type="InterPro" id="IPR019432">
    <property type="entry name" value="Acyltransferase_MbtK/IucB-like"/>
</dbReference>
<dbReference type="PANTHER" id="PTHR31438">
    <property type="entry name" value="LYSINE N-ACYLTRANSFERASE C17G9.06C-RELATED"/>
    <property type="match status" value="1"/>
</dbReference>
<accession>A0A1H4W6X9</accession>
<evidence type="ECO:0000313" key="7">
    <source>
        <dbReference type="Proteomes" id="UP000182652"/>
    </source>
</evidence>
<dbReference type="STRING" id="156980.SAMN04489745_3434"/>
<keyword evidence="7" id="KW-1185">Reference proteome</keyword>
<dbReference type="EMBL" id="FNSN01000004">
    <property type="protein sequence ID" value="SEC89003.1"/>
    <property type="molecule type" value="Genomic_DNA"/>
</dbReference>
<name>A0A1H4W6X9_9MICC</name>
<sequence length="194" mass="21105">MNHTFRPVDPAADAELLHGWVTQPYARFWGMLAASVEDVREEYDGLAATGHHEAFLGLRDGVPEFLVERYRPAESPLNAVYQVQPGDVGMHLLVAPPSSSGTIPGFTLGVMQSVMAWLFEHTGAERVVVEPDVRNHKIHVLNERVGFHAHSVVTLPPVDPAESTKEALLSFCTRDDFLATLTPLSAPATEGASA</sequence>
<dbReference type="AlphaFoldDB" id="A0A1H4W6X9"/>
<gene>
    <name evidence="6" type="ORF">SAMN04489745_3434</name>
</gene>
<dbReference type="GO" id="GO:0019290">
    <property type="term" value="P:siderophore biosynthetic process"/>
    <property type="evidence" value="ECO:0007669"/>
    <property type="project" value="InterPro"/>
</dbReference>
<feature type="domain" description="Acyltransferase MbtK/IucB-like conserved" evidence="5">
    <location>
        <begin position="6"/>
        <end position="53"/>
    </location>
</feature>
<evidence type="ECO:0000259" key="5">
    <source>
        <dbReference type="SMART" id="SM01006"/>
    </source>
</evidence>
<dbReference type="Gene3D" id="3.40.630.30">
    <property type="match status" value="1"/>
</dbReference>
<comment type="pathway">
    <text evidence="2">Siderophore biosynthesis; mycobactin biosynthesis.</text>
</comment>
<protein>
    <recommendedName>
        <fullName evidence="3">Lysine N-acyltransferase MbtK</fullName>
    </recommendedName>
    <alternativeName>
        <fullName evidence="4">Mycobactin synthase protein K</fullName>
    </alternativeName>
</protein>
<organism evidence="6 7">
    <name type="scientific">Arthrobacter woluwensis</name>
    <dbReference type="NCBI Taxonomy" id="156980"/>
    <lineage>
        <taxon>Bacteria</taxon>
        <taxon>Bacillati</taxon>
        <taxon>Actinomycetota</taxon>
        <taxon>Actinomycetes</taxon>
        <taxon>Micrococcales</taxon>
        <taxon>Micrococcaceae</taxon>
        <taxon>Arthrobacter</taxon>
    </lineage>
</organism>